<sequence length="262" mass="29989">MHKRLKEQYKNSSNLSGRIELHESYSKNKEGWHHWLFDRMALAPDARILELGCGNGVLWEKNHLFSSPRWKLTFSDLSAGMLANAKERVSELYPEANYEVIDAQDIPFQANTFDNVIANHMLYHVEDPGKSIAEIRRVLKPGGMLYASTNGRNHLKEINELLYEFDPMIELESASYIDAFGLENGKKLLSSEFGFIEEHYYEDGLVVTEAEPLIRYILTTMSNAAERLNGEALMEFRDFLNGKIDHQGAIHISKDSGLFRAM</sequence>
<evidence type="ECO:0000259" key="1">
    <source>
        <dbReference type="Pfam" id="PF08241"/>
    </source>
</evidence>
<evidence type="ECO:0000313" key="3">
    <source>
        <dbReference type="Proteomes" id="UP000308230"/>
    </source>
</evidence>
<dbReference type="PANTHER" id="PTHR42912">
    <property type="entry name" value="METHYLTRANSFERASE"/>
    <property type="match status" value="1"/>
</dbReference>
<protein>
    <submittedName>
        <fullName evidence="2">Class I SAM-dependent methyltransferase</fullName>
    </submittedName>
</protein>
<keyword evidence="3" id="KW-1185">Reference proteome</keyword>
<dbReference type="RefSeq" id="WP_138128526.1">
    <property type="nucleotide sequence ID" value="NZ_SWLG01000017.1"/>
</dbReference>
<reference evidence="2 3" key="1">
    <citation type="submission" date="2019-04" db="EMBL/GenBank/DDBJ databases">
        <title>Bacillus caeni sp. nov., a bacterium isolated from mangrove sediment.</title>
        <authorList>
            <person name="Huang H."/>
            <person name="Mo K."/>
            <person name="Hu Y."/>
        </authorList>
    </citation>
    <scope>NUCLEOTIDE SEQUENCE [LARGE SCALE GENOMIC DNA]</scope>
    <source>
        <strain evidence="2 3">HB172195</strain>
    </source>
</reference>
<dbReference type="AlphaFoldDB" id="A0A5R9EZ62"/>
<organism evidence="2 3">
    <name type="scientific">Exobacillus caeni</name>
    <dbReference type="NCBI Taxonomy" id="2574798"/>
    <lineage>
        <taxon>Bacteria</taxon>
        <taxon>Bacillati</taxon>
        <taxon>Bacillota</taxon>
        <taxon>Bacilli</taxon>
        <taxon>Bacillales</taxon>
        <taxon>Guptibacillaceae</taxon>
        <taxon>Exobacillus</taxon>
    </lineage>
</organism>
<dbReference type="InterPro" id="IPR013216">
    <property type="entry name" value="Methyltransf_11"/>
</dbReference>
<dbReference type="Pfam" id="PF08241">
    <property type="entry name" value="Methyltransf_11"/>
    <property type="match status" value="1"/>
</dbReference>
<dbReference type="InterPro" id="IPR050508">
    <property type="entry name" value="Methyltransf_Superfamily"/>
</dbReference>
<dbReference type="SUPFAM" id="SSF53335">
    <property type="entry name" value="S-adenosyl-L-methionine-dependent methyltransferases"/>
    <property type="match status" value="1"/>
</dbReference>
<dbReference type="Proteomes" id="UP000308230">
    <property type="component" value="Unassembled WGS sequence"/>
</dbReference>
<name>A0A5R9EZ62_9BACL</name>
<accession>A0A5R9EZ62</accession>
<comment type="caution">
    <text evidence="2">The sequence shown here is derived from an EMBL/GenBank/DDBJ whole genome shotgun (WGS) entry which is preliminary data.</text>
</comment>
<dbReference type="EMBL" id="SWLG01000017">
    <property type="protein sequence ID" value="TLS35749.1"/>
    <property type="molecule type" value="Genomic_DNA"/>
</dbReference>
<proteinExistence type="predicted"/>
<dbReference type="GO" id="GO:0032259">
    <property type="term" value="P:methylation"/>
    <property type="evidence" value="ECO:0007669"/>
    <property type="project" value="UniProtKB-KW"/>
</dbReference>
<dbReference type="CDD" id="cd02440">
    <property type="entry name" value="AdoMet_MTases"/>
    <property type="match status" value="1"/>
</dbReference>
<gene>
    <name evidence="2" type="ORF">FCL54_19020</name>
</gene>
<evidence type="ECO:0000313" key="2">
    <source>
        <dbReference type="EMBL" id="TLS35749.1"/>
    </source>
</evidence>
<feature type="domain" description="Methyltransferase type 11" evidence="1">
    <location>
        <begin position="49"/>
        <end position="146"/>
    </location>
</feature>
<dbReference type="OrthoDB" id="9777497at2"/>
<keyword evidence="2" id="KW-0808">Transferase</keyword>
<dbReference type="PANTHER" id="PTHR42912:SF80">
    <property type="entry name" value="METHYLTRANSFERASE DOMAIN-CONTAINING PROTEIN"/>
    <property type="match status" value="1"/>
</dbReference>
<dbReference type="Gene3D" id="3.40.50.150">
    <property type="entry name" value="Vaccinia Virus protein VP39"/>
    <property type="match status" value="1"/>
</dbReference>
<dbReference type="InterPro" id="IPR029063">
    <property type="entry name" value="SAM-dependent_MTases_sf"/>
</dbReference>
<keyword evidence="2" id="KW-0489">Methyltransferase</keyword>
<dbReference type="GO" id="GO:0008757">
    <property type="term" value="F:S-adenosylmethionine-dependent methyltransferase activity"/>
    <property type="evidence" value="ECO:0007669"/>
    <property type="project" value="InterPro"/>
</dbReference>